<evidence type="ECO:0000256" key="2">
    <source>
        <dbReference type="SAM" id="SignalP"/>
    </source>
</evidence>
<dbReference type="InterPro" id="IPR003423">
    <property type="entry name" value="OMP_efflux"/>
</dbReference>
<dbReference type="PANTHER" id="PTHR30203:SF23">
    <property type="entry name" value="OUTER MEMBRANE EFFLUX PROTEIN"/>
    <property type="match status" value="1"/>
</dbReference>
<evidence type="ECO:0000313" key="4">
    <source>
        <dbReference type="Proteomes" id="UP001059844"/>
    </source>
</evidence>
<dbReference type="Gene3D" id="1.20.1600.10">
    <property type="entry name" value="Outer membrane efflux proteins (OEP)"/>
    <property type="match status" value="1"/>
</dbReference>
<dbReference type="SUPFAM" id="SSF56954">
    <property type="entry name" value="Outer membrane efflux proteins (OEP)"/>
    <property type="match status" value="1"/>
</dbReference>
<dbReference type="Proteomes" id="UP001059844">
    <property type="component" value="Chromosome"/>
</dbReference>
<reference evidence="3" key="1">
    <citation type="submission" date="2022-07" db="EMBL/GenBank/DDBJ databases">
        <title>Isolation, identification, and degradation of a PFOSA degrading strain from sewage treatment plant.</title>
        <authorList>
            <person name="Zhang L."/>
            <person name="Huo Y."/>
        </authorList>
    </citation>
    <scope>NUCLEOTIDE SEQUENCE</scope>
    <source>
        <strain evidence="3">C1</strain>
    </source>
</reference>
<protein>
    <submittedName>
        <fullName evidence="3">TolC family protein</fullName>
    </submittedName>
</protein>
<comment type="similarity">
    <text evidence="1">Belongs to the outer membrane factor (OMF) (TC 1.B.17) family.</text>
</comment>
<dbReference type="InterPro" id="IPR010131">
    <property type="entry name" value="MdtP/NodT-like"/>
</dbReference>
<gene>
    <name evidence="3" type="ORF">NOX80_06695</name>
</gene>
<evidence type="ECO:0000313" key="3">
    <source>
        <dbReference type="EMBL" id="UUC46880.1"/>
    </source>
</evidence>
<keyword evidence="4" id="KW-1185">Reference proteome</keyword>
<dbReference type="EMBL" id="CP101751">
    <property type="protein sequence ID" value="UUC46880.1"/>
    <property type="molecule type" value="Genomic_DNA"/>
</dbReference>
<sequence length="427" mass="49125">MMIKHLKSYVMLSLVTVGASAQQTTDTLRYKTADAEKIFLENNLPLLVEKLNINQADAQILQAKVWPNPTFTLNEVQLYKNETTDDIPPLFGNFWKDRNFAMQLEQLVYTAGKRKKNIKLQVENKQMAELVFADMLLALKAEFRQVTATLIYLQNVKENYVFQRNEVDKLLKAQKIQMKSGYISEAELFRLKGLHLALQSQINEISEQMTESQQGLKNLMYVNPASYIIIIPEAIETDLAKIKEQNVNQLIKRVNDNSQIKIANSQLKISEAALLVEKANSIPNLNLMASYDRNGSVMRDFVGFGFSIDLPVFDRNKGNIMAARQEVEKATLGRKYKEAEITNALIKSWEDLHRAVVLYESIDPDYIEKLEKMTKAVGVNFSNRNISLIEFLDYYESFRESREKYYEAIKNISIKKETINYLIGSEL</sequence>
<evidence type="ECO:0000256" key="1">
    <source>
        <dbReference type="ARBA" id="ARBA00007613"/>
    </source>
</evidence>
<proteinExistence type="inferred from homology"/>
<dbReference type="RefSeq" id="WP_256552533.1">
    <property type="nucleotide sequence ID" value="NZ_CP101751.1"/>
</dbReference>
<keyword evidence="2" id="KW-0732">Signal</keyword>
<feature type="signal peptide" evidence="2">
    <location>
        <begin position="1"/>
        <end position="21"/>
    </location>
</feature>
<feature type="chain" id="PRO_5046289125" evidence="2">
    <location>
        <begin position="22"/>
        <end position="427"/>
    </location>
</feature>
<name>A0ABY5IX72_9FLAO</name>
<organism evidence="3 4">
    <name type="scientific">Flavobacterium cerinum</name>
    <dbReference type="NCBI Taxonomy" id="2502784"/>
    <lineage>
        <taxon>Bacteria</taxon>
        <taxon>Pseudomonadati</taxon>
        <taxon>Bacteroidota</taxon>
        <taxon>Flavobacteriia</taxon>
        <taxon>Flavobacteriales</taxon>
        <taxon>Flavobacteriaceae</taxon>
        <taxon>Flavobacterium</taxon>
    </lineage>
</organism>
<dbReference type="PANTHER" id="PTHR30203">
    <property type="entry name" value="OUTER MEMBRANE CATION EFFLUX PROTEIN"/>
    <property type="match status" value="1"/>
</dbReference>
<dbReference type="Pfam" id="PF02321">
    <property type="entry name" value="OEP"/>
    <property type="match status" value="1"/>
</dbReference>
<accession>A0ABY5IX72</accession>